<proteinExistence type="predicted"/>
<reference evidence="1" key="1">
    <citation type="submission" date="2020-07" db="EMBL/GenBank/DDBJ databases">
        <title>Genome sequence and genetic diversity analysis of an under-domesticated orphan crop, white fonio (Digitaria exilis).</title>
        <authorList>
            <person name="Bennetzen J.L."/>
            <person name="Chen S."/>
            <person name="Ma X."/>
            <person name="Wang X."/>
            <person name="Yssel A.E.J."/>
            <person name="Chaluvadi S.R."/>
            <person name="Johnson M."/>
            <person name="Gangashetty P."/>
            <person name="Hamidou F."/>
            <person name="Sanogo M.D."/>
            <person name="Zwaenepoel A."/>
            <person name="Wallace J."/>
            <person name="Van De Peer Y."/>
            <person name="Van Deynze A."/>
        </authorList>
    </citation>
    <scope>NUCLEOTIDE SEQUENCE</scope>
    <source>
        <tissue evidence="1">Leaves</tissue>
    </source>
</reference>
<accession>A0A835EWB7</accession>
<evidence type="ECO:0000313" key="2">
    <source>
        <dbReference type="Proteomes" id="UP000636709"/>
    </source>
</evidence>
<gene>
    <name evidence="1" type="ORF">HU200_024822</name>
</gene>
<dbReference type="AlphaFoldDB" id="A0A835EWB7"/>
<dbReference type="EMBL" id="JACEFO010001700">
    <property type="protein sequence ID" value="KAF8720050.1"/>
    <property type="molecule type" value="Genomic_DNA"/>
</dbReference>
<dbReference type="Proteomes" id="UP000636709">
    <property type="component" value="Unassembled WGS sequence"/>
</dbReference>
<name>A0A835EWB7_9POAL</name>
<evidence type="ECO:0000313" key="1">
    <source>
        <dbReference type="EMBL" id="KAF8720050.1"/>
    </source>
</evidence>
<keyword evidence="2" id="KW-1185">Reference proteome</keyword>
<protein>
    <submittedName>
        <fullName evidence="1">Uncharacterized protein</fullName>
    </submittedName>
</protein>
<sequence>MAPTPSPPPSSATGLLAREALTMIGNTAGFQRGPKHDRVGGHNFGDKLSWGEAPWLRLQAATTMLSEGEEHCYGYGDAGGLAERRGLLQMMVPVLFASAALLLKL</sequence>
<comment type="caution">
    <text evidence="1">The sequence shown here is derived from an EMBL/GenBank/DDBJ whole genome shotgun (WGS) entry which is preliminary data.</text>
</comment>
<organism evidence="1 2">
    <name type="scientific">Digitaria exilis</name>
    <dbReference type="NCBI Taxonomy" id="1010633"/>
    <lineage>
        <taxon>Eukaryota</taxon>
        <taxon>Viridiplantae</taxon>
        <taxon>Streptophyta</taxon>
        <taxon>Embryophyta</taxon>
        <taxon>Tracheophyta</taxon>
        <taxon>Spermatophyta</taxon>
        <taxon>Magnoliopsida</taxon>
        <taxon>Liliopsida</taxon>
        <taxon>Poales</taxon>
        <taxon>Poaceae</taxon>
        <taxon>PACMAD clade</taxon>
        <taxon>Panicoideae</taxon>
        <taxon>Panicodae</taxon>
        <taxon>Paniceae</taxon>
        <taxon>Anthephorinae</taxon>
        <taxon>Digitaria</taxon>
    </lineage>
</organism>